<name>A0A0G0RGR6_9BACT</name>
<dbReference type="InterPro" id="IPR020476">
    <property type="entry name" value="Nudix_hydrolase"/>
</dbReference>
<dbReference type="PRINTS" id="PR00502">
    <property type="entry name" value="NUDIXFAMILY"/>
</dbReference>
<evidence type="ECO:0000313" key="4">
    <source>
        <dbReference type="EMBL" id="KKR12852.1"/>
    </source>
</evidence>
<dbReference type="STRING" id="1619013.UT41_C0001G0396"/>
<dbReference type="InterPro" id="IPR000086">
    <property type="entry name" value="NUDIX_hydrolase_dom"/>
</dbReference>
<dbReference type="Pfam" id="PF00293">
    <property type="entry name" value="NUDIX"/>
    <property type="match status" value="1"/>
</dbReference>
<dbReference type="PANTHER" id="PTHR21340:SF0">
    <property type="entry name" value="BIS(5'-NUCLEOSYL)-TETRAPHOSPHATASE [ASYMMETRICAL]"/>
    <property type="match status" value="1"/>
</dbReference>
<keyword evidence="1 2" id="KW-0378">Hydrolase</keyword>
<gene>
    <name evidence="4" type="ORF">UT41_C0001G0396</name>
</gene>
<dbReference type="GO" id="GO:0004081">
    <property type="term" value="F:bis(5'-nucleosyl)-tetraphosphatase (asymmetrical) activity"/>
    <property type="evidence" value="ECO:0007669"/>
    <property type="project" value="TreeGrafter"/>
</dbReference>
<evidence type="ECO:0000256" key="2">
    <source>
        <dbReference type="RuleBase" id="RU003476"/>
    </source>
</evidence>
<protein>
    <recommendedName>
        <fullName evidence="3">Nudix hydrolase domain-containing protein</fullName>
    </recommendedName>
</protein>
<dbReference type="GO" id="GO:0006167">
    <property type="term" value="P:AMP biosynthetic process"/>
    <property type="evidence" value="ECO:0007669"/>
    <property type="project" value="TreeGrafter"/>
</dbReference>
<sequence length="137" mass="15398">MEHHTQTAGGVVLNADGDVLIVNQGGVHWSLPKGHIEAGESALVAAQREIGEEAGVDELTLIKELGTYQRYQMNWDGSNNPEEFKDITLFLFHTKQRELHPRDADNPSAKWVPKNEVVYVLTNPKDKEFFFGIVDQL</sequence>
<dbReference type="InterPro" id="IPR020084">
    <property type="entry name" value="NUDIX_hydrolase_CS"/>
</dbReference>
<organism evidence="4 5">
    <name type="scientific">Candidatus Wolfebacteria bacterium GW2011_GWC2_39_22</name>
    <dbReference type="NCBI Taxonomy" id="1619013"/>
    <lineage>
        <taxon>Bacteria</taxon>
        <taxon>Candidatus Wolfeibacteriota</taxon>
    </lineage>
</organism>
<feature type="domain" description="Nudix hydrolase" evidence="3">
    <location>
        <begin position="3"/>
        <end position="134"/>
    </location>
</feature>
<evidence type="ECO:0000313" key="5">
    <source>
        <dbReference type="Proteomes" id="UP000034665"/>
    </source>
</evidence>
<dbReference type="PROSITE" id="PS51462">
    <property type="entry name" value="NUDIX"/>
    <property type="match status" value="1"/>
</dbReference>
<evidence type="ECO:0000256" key="1">
    <source>
        <dbReference type="ARBA" id="ARBA00022801"/>
    </source>
</evidence>
<dbReference type="SUPFAM" id="SSF55811">
    <property type="entry name" value="Nudix"/>
    <property type="match status" value="1"/>
</dbReference>
<comment type="similarity">
    <text evidence="2">Belongs to the Nudix hydrolase family.</text>
</comment>
<dbReference type="Gene3D" id="3.90.79.10">
    <property type="entry name" value="Nucleoside Triphosphate Pyrophosphohydrolase"/>
    <property type="match status" value="1"/>
</dbReference>
<evidence type="ECO:0000259" key="3">
    <source>
        <dbReference type="PROSITE" id="PS51462"/>
    </source>
</evidence>
<comment type="caution">
    <text evidence="4">The sequence shown here is derived from an EMBL/GenBank/DDBJ whole genome shotgun (WGS) entry which is preliminary data.</text>
</comment>
<dbReference type="PANTHER" id="PTHR21340">
    <property type="entry name" value="DIADENOSINE 5,5-P1,P4-TETRAPHOSPHATE PYROPHOSPHOHYDROLASE MUTT"/>
    <property type="match status" value="1"/>
</dbReference>
<accession>A0A0G0RGR6</accession>
<dbReference type="EMBL" id="LBWR01000001">
    <property type="protein sequence ID" value="KKR12852.1"/>
    <property type="molecule type" value="Genomic_DNA"/>
</dbReference>
<proteinExistence type="inferred from homology"/>
<reference evidence="4 5" key="1">
    <citation type="journal article" date="2015" name="Nature">
        <title>rRNA introns, odd ribosomes, and small enigmatic genomes across a large radiation of phyla.</title>
        <authorList>
            <person name="Brown C.T."/>
            <person name="Hug L.A."/>
            <person name="Thomas B.C."/>
            <person name="Sharon I."/>
            <person name="Castelle C.J."/>
            <person name="Singh A."/>
            <person name="Wilkins M.J."/>
            <person name="Williams K.H."/>
            <person name="Banfield J.F."/>
        </authorList>
    </citation>
    <scope>NUCLEOTIDE SEQUENCE [LARGE SCALE GENOMIC DNA]</scope>
</reference>
<dbReference type="PROSITE" id="PS00893">
    <property type="entry name" value="NUDIX_BOX"/>
    <property type="match status" value="1"/>
</dbReference>
<dbReference type="GO" id="GO:0006754">
    <property type="term" value="P:ATP biosynthetic process"/>
    <property type="evidence" value="ECO:0007669"/>
    <property type="project" value="TreeGrafter"/>
</dbReference>
<dbReference type="AlphaFoldDB" id="A0A0G0RGR6"/>
<dbReference type="InterPro" id="IPR015797">
    <property type="entry name" value="NUDIX_hydrolase-like_dom_sf"/>
</dbReference>
<dbReference type="Proteomes" id="UP000034665">
    <property type="component" value="Unassembled WGS sequence"/>
</dbReference>
<dbReference type="InterPro" id="IPR051325">
    <property type="entry name" value="Nudix_hydrolase_domain"/>
</dbReference>